<proteinExistence type="inferred from homology"/>
<dbReference type="AlphaFoldDB" id="A0A7J7HQ64"/>
<comment type="caution">
    <text evidence="5">The sequence shown here is derived from an EMBL/GenBank/DDBJ whole genome shotgun (WGS) entry which is preliminary data.</text>
</comment>
<organism evidence="5 6">
    <name type="scientific">Camellia sinensis</name>
    <name type="common">Tea plant</name>
    <name type="synonym">Thea sinensis</name>
    <dbReference type="NCBI Taxonomy" id="4442"/>
    <lineage>
        <taxon>Eukaryota</taxon>
        <taxon>Viridiplantae</taxon>
        <taxon>Streptophyta</taxon>
        <taxon>Embryophyta</taxon>
        <taxon>Tracheophyta</taxon>
        <taxon>Spermatophyta</taxon>
        <taxon>Magnoliopsida</taxon>
        <taxon>eudicotyledons</taxon>
        <taxon>Gunneridae</taxon>
        <taxon>Pentapetalae</taxon>
        <taxon>asterids</taxon>
        <taxon>Ericales</taxon>
        <taxon>Theaceae</taxon>
        <taxon>Camellia</taxon>
    </lineage>
</organism>
<dbReference type="SUPFAM" id="SSF89550">
    <property type="entry name" value="PHP domain-like"/>
    <property type="match status" value="1"/>
</dbReference>
<evidence type="ECO:0000313" key="6">
    <source>
        <dbReference type="Proteomes" id="UP000593564"/>
    </source>
</evidence>
<evidence type="ECO:0000256" key="2">
    <source>
        <dbReference type="ARBA" id="ARBA00007331"/>
    </source>
</evidence>
<protein>
    <submittedName>
        <fullName evidence="5">Uncharacterized protein</fullName>
    </submittedName>
</protein>
<accession>A0A7J7HQ64</accession>
<dbReference type="EMBL" id="JACBKZ010000003">
    <property type="protein sequence ID" value="KAF5954144.1"/>
    <property type="molecule type" value="Genomic_DNA"/>
</dbReference>
<feature type="compositionally biased region" description="Polar residues" evidence="4">
    <location>
        <begin position="659"/>
        <end position="668"/>
    </location>
</feature>
<dbReference type="Proteomes" id="UP000593564">
    <property type="component" value="Unassembled WGS sequence"/>
</dbReference>
<comment type="subcellular location">
    <subcellularLocation>
        <location evidence="1">Nucleus</location>
    </subcellularLocation>
</comment>
<dbReference type="GO" id="GO:0008033">
    <property type="term" value="P:tRNA processing"/>
    <property type="evidence" value="ECO:0007669"/>
    <property type="project" value="UniProtKB-KW"/>
</dbReference>
<gene>
    <name evidence="5" type="ORF">HYC85_007000</name>
</gene>
<dbReference type="PANTHER" id="PTHR13031">
    <property type="entry name" value="RIBONUCLEASE P SUBUNIT P30"/>
    <property type="match status" value="1"/>
</dbReference>
<dbReference type="InterPro" id="IPR002738">
    <property type="entry name" value="RNase_P_p30"/>
</dbReference>
<evidence type="ECO:0000256" key="1">
    <source>
        <dbReference type="ARBA" id="ARBA00004123"/>
    </source>
</evidence>
<dbReference type="PANTHER" id="PTHR13031:SF0">
    <property type="entry name" value="RIBONUCLEASE P PROTEIN SUBUNIT P30"/>
    <property type="match status" value="1"/>
</dbReference>
<dbReference type="GO" id="GO:0003723">
    <property type="term" value="F:RNA binding"/>
    <property type="evidence" value="ECO:0007669"/>
    <property type="project" value="TreeGrafter"/>
</dbReference>
<dbReference type="Pfam" id="PF01876">
    <property type="entry name" value="RNase_P_p30"/>
    <property type="match status" value="1"/>
</dbReference>
<evidence type="ECO:0000256" key="3">
    <source>
        <dbReference type="ARBA" id="ARBA00022694"/>
    </source>
</evidence>
<feature type="region of interest" description="Disordered" evidence="4">
    <location>
        <begin position="649"/>
        <end position="668"/>
    </location>
</feature>
<keyword evidence="6" id="KW-1185">Reference proteome</keyword>
<reference evidence="6" key="1">
    <citation type="journal article" date="2020" name="Nat. Commun.">
        <title>Genome assembly of wild tea tree DASZ reveals pedigree and selection history of tea varieties.</title>
        <authorList>
            <person name="Zhang W."/>
            <person name="Zhang Y."/>
            <person name="Qiu H."/>
            <person name="Guo Y."/>
            <person name="Wan H."/>
            <person name="Zhang X."/>
            <person name="Scossa F."/>
            <person name="Alseekh S."/>
            <person name="Zhang Q."/>
            <person name="Wang P."/>
            <person name="Xu L."/>
            <person name="Schmidt M.H."/>
            <person name="Jia X."/>
            <person name="Li D."/>
            <person name="Zhu A."/>
            <person name="Guo F."/>
            <person name="Chen W."/>
            <person name="Ni D."/>
            <person name="Usadel B."/>
            <person name="Fernie A.R."/>
            <person name="Wen W."/>
        </authorList>
    </citation>
    <scope>NUCLEOTIDE SEQUENCE [LARGE SCALE GENOMIC DNA]</scope>
    <source>
        <strain evidence="6">cv. G240</strain>
    </source>
</reference>
<dbReference type="InterPro" id="IPR016195">
    <property type="entry name" value="Pol/histidinol_Pase-like"/>
</dbReference>
<keyword evidence="3" id="KW-0819">tRNA processing</keyword>
<dbReference type="GO" id="GO:0005655">
    <property type="term" value="C:nucleolar ribonuclease P complex"/>
    <property type="evidence" value="ECO:0007669"/>
    <property type="project" value="TreeGrafter"/>
</dbReference>
<evidence type="ECO:0000313" key="5">
    <source>
        <dbReference type="EMBL" id="KAF5954144.1"/>
    </source>
</evidence>
<dbReference type="Gene3D" id="3.20.20.140">
    <property type="entry name" value="Metal-dependent hydrolases"/>
    <property type="match status" value="2"/>
</dbReference>
<sequence>MGFFDLNIPYYESNKHITDKSSIKTTRLKLLVKAMELGYSGVAYNRTIKGVMSESDRCSTPLFPLSSLLNLSPSLSSSVKLHRHLLNVPSSSPFRQYSRLTVTVDTSSQASALNSGNPILKTYDVVAVRPLNQNSFEQACQASEVDLISIDFSEKLPFRLKQPMVKAAIERGVYFEITYSAPSVNELRGPYDVANLSSLLGLPMEHAKAAISKNCRSLIANALRKKQYYKETIRVEVISSGERFDSKEPCFSDWLKWDPISSGDGDLLLDDMARFFSASTKVSKTVKAIDFASIVDSLPSRGLQVLDMKSAAEAAVQPLDIGKNLSTAGETKVSFAVTGLSQQPESLDDLRKADQTSSYDMLSQHQSYSCEESIKSFSPIDTLRDFSNAVEIETHTTNTEEESKISNGLDVYLTPLGTEMHNFLSQSCITGCDAHVLLPDDNATFHTSAIDTEIAAVNTAVAGTENSTRSKDTDFSVFYNKESKRECSPGVVLGTEDHAMKEVLIETNTEIKEGLASGSYDVSLHEDFTGREQFGEKRDDSVSIANVLPVVESYDEMKDHDDHTVRNCKPPDEGEMEEKMQIEDHAEINCPALDDSPVQFALDWFMSISSVCSKLALKTSHGYKIQASNISAENKVQLFGLFMSPNIRPPQLPPKHSTNDNSKSQSRNSAANLIPMRMSEHTPLGYHFNFPPLRTLPFIVI</sequence>
<comment type="similarity">
    <text evidence="2">Belongs to the eukaryotic/archaeal RNase P protein component 3 family.</text>
</comment>
<name>A0A7J7HQ64_CAMSI</name>
<reference evidence="5 6" key="2">
    <citation type="submission" date="2020-07" db="EMBL/GenBank/DDBJ databases">
        <title>Genome assembly of wild tea tree DASZ reveals pedigree and selection history of tea varieties.</title>
        <authorList>
            <person name="Zhang W."/>
        </authorList>
    </citation>
    <scope>NUCLEOTIDE SEQUENCE [LARGE SCALE GENOMIC DNA]</scope>
    <source>
        <strain evidence="6">cv. G240</strain>
        <tissue evidence="5">Leaf</tissue>
    </source>
</reference>
<evidence type="ECO:0000256" key="4">
    <source>
        <dbReference type="SAM" id="MobiDB-lite"/>
    </source>
</evidence>